<dbReference type="Proteomes" id="UP001145021">
    <property type="component" value="Unassembled WGS sequence"/>
</dbReference>
<dbReference type="EC" id="3.1.4.54" evidence="3"/>
<dbReference type="Gene3D" id="3.60.15.10">
    <property type="entry name" value="Ribonuclease Z/Hydroxyacylglutathione hydrolase-like"/>
    <property type="match status" value="1"/>
</dbReference>
<reference evidence="3" key="1">
    <citation type="submission" date="2022-07" db="EMBL/GenBank/DDBJ databases">
        <title>Phylogenomic reconstructions and comparative analyses of Kickxellomycotina fungi.</title>
        <authorList>
            <person name="Reynolds N.K."/>
            <person name="Stajich J.E."/>
            <person name="Barry K."/>
            <person name="Grigoriev I.V."/>
            <person name="Crous P."/>
            <person name="Smith M.E."/>
        </authorList>
    </citation>
    <scope>NUCLEOTIDE SEQUENCE</scope>
    <source>
        <strain evidence="3">NBRC 105413</strain>
    </source>
</reference>
<feature type="domain" description="Metallo-beta-lactamase" evidence="2">
    <location>
        <begin position="121"/>
        <end position="340"/>
    </location>
</feature>
<dbReference type="PANTHER" id="PTHR15032:SF4">
    <property type="entry name" value="N-ACYL-PHOSPHATIDYLETHANOLAMINE-HYDROLYZING PHOSPHOLIPASE D"/>
    <property type="match status" value="1"/>
</dbReference>
<organism evidence="3 4">
    <name type="scientific">Coemansia asiatica</name>
    <dbReference type="NCBI Taxonomy" id="1052880"/>
    <lineage>
        <taxon>Eukaryota</taxon>
        <taxon>Fungi</taxon>
        <taxon>Fungi incertae sedis</taxon>
        <taxon>Zoopagomycota</taxon>
        <taxon>Kickxellomycotina</taxon>
        <taxon>Kickxellomycetes</taxon>
        <taxon>Kickxellales</taxon>
        <taxon>Kickxellaceae</taxon>
        <taxon>Coemansia</taxon>
    </lineage>
</organism>
<evidence type="ECO:0000259" key="2">
    <source>
        <dbReference type="Pfam" id="PF12706"/>
    </source>
</evidence>
<proteinExistence type="predicted"/>
<dbReference type="AlphaFoldDB" id="A0A9W7XLU8"/>
<keyword evidence="4" id="KW-1185">Reference proteome</keyword>
<feature type="region of interest" description="Disordered" evidence="1">
    <location>
        <begin position="1"/>
        <end position="27"/>
    </location>
</feature>
<evidence type="ECO:0000256" key="1">
    <source>
        <dbReference type="SAM" id="MobiDB-lite"/>
    </source>
</evidence>
<comment type="caution">
    <text evidence="3">The sequence shown here is derived from an EMBL/GenBank/DDBJ whole genome shotgun (WGS) entry which is preliminary data.</text>
</comment>
<dbReference type="Pfam" id="PF12706">
    <property type="entry name" value="Lactamase_B_2"/>
    <property type="match status" value="1"/>
</dbReference>
<dbReference type="InterPro" id="IPR001279">
    <property type="entry name" value="Metallo-B-lactamas"/>
</dbReference>
<dbReference type="PANTHER" id="PTHR15032">
    <property type="entry name" value="N-ACYL-PHOSPHATIDYLETHANOLAMINE-HYDROLYZING PHOSPHOLIPASE D"/>
    <property type="match status" value="1"/>
</dbReference>
<dbReference type="SUPFAM" id="SSF56281">
    <property type="entry name" value="Metallo-hydrolase/oxidoreductase"/>
    <property type="match status" value="1"/>
</dbReference>
<keyword evidence="3" id="KW-0378">Hydrolase</keyword>
<gene>
    <name evidence="3" type="primary">EFM4_2</name>
    <name evidence="3" type="ORF">LPJ64_003051</name>
</gene>
<dbReference type="GO" id="GO:0070290">
    <property type="term" value="F:N-acylphosphatidylethanolamine-specific phospholipase D activity"/>
    <property type="evidence" value="ECO:0007669"/>
    <property type="project" value="UniProtKB-EC"/>
</dbReference>
<protein>
    <submittedName>
        <fullName evidence="3">Protein-lysine N-methyltransferase efm4</fullName>
        <ecNumber evidence="3">3.1.4.54</ecNumber>
    </submittedName>
</protein>
<dbReference type="InterPro" id="IPR036866">
    <property type="entry name" value="RibonucZ/Hydroxyglut_hydro"/>
</dbReference>
<evidence type="ECO:0000313" key="3">
    <source>
        <dbReference type="EMBL" id="KAJ1645348.1"/>
    </source>
</evidence>
<accession>A0A9W7XLU8</accession>
<feature type="compositionally biased region" description="Low complexity" evidence="1">
    <location>
        <begin position="12"/>
        <end position="22"/>
    </location>
</feature>
<feature type="compositionally biased region" description="Polar residues" evidence="1">
    <location>
        <begin position="1"/>
        <end position="11"/>
    </location>
</feature>
<evidence type="ECO:0000313" key="4">
    <source>
        <dbReference type="Proteomes" id="UP001145021"/>
    </source>
</evidence>
<dbReference type="EMBL" id="JANBOH010000110">
    <property type="protein sequence ID" value="KAJ1645348.1"/>
    <property type="molecule type" value="Genomic_DNA"/>
</dbReference>
<name>A0A9W7XLU8_9FUNG</name>
<sequence length="383" mass="42372">MSDNSSTNKENALSAAAAAASAPSTEVLDHEHLRQELVKDKSHHLKNGRFVNPWPSFSLMPTLEFAKYLITADQKAVRKSIADGKAPAVVALDKTKIDSPSPLQLTWLGHASLLVQIDGINVLCDPVFSQRCSPVQWMGPRRYTKAPCQVDELPHIDVLIISHNHYDHLDWNTLTEVSKKYPDIKVFSALGNRGILESLGFKNVSIGDWWDEFSVSVPGTEGSFTFACTPAQHMTAIAVARGIFDRMATLWSSWVIQGPSKRKFFFSGDTAYSSTYNNEAKAECPVFKQIGLLYGPFDLSAIAIGAYGPEIMFSTMHVNPEQAVRIHEDVRSKKSIGIHWGTFVLTGEPVDEPPRRLCMEMDARGHPADEFTVLSIGETIQAN</sequence>
<dbReference type="GO" id="GO:0005737">
    <property type="term" value="C:cytoplasm"/>
    <property type="evidence" value="ECO:0007669"/>
    <property type="project" value="TreeGrafter"/>
</dbReference>